<comment type="caution">
    <text evidence="1">The sequence shown here is derived from an EMBL/GenBank/DDBJ whole genome shotgun (WGS) entry which is preliminary data.</text>
</comment>
<protein>
    <submittedName>
        <fullName evidence="1">Uncharacterized protein</fullName>
    </submittedName>
</protein>
<dbReference type="Proteomes" id="UP000587415">
    <property type="component" value="Unassembled WGS sequence"/>
</dbReference>
<evidence type="ECO:0000313" key="1">
    <source>
        <dbReference type="EMBL" id="NJC41032.1"/>
    </source>
</evidence>
<reference evidence="1 2" key="1">
    <citation type="submission" date="2020-03" db="EMBL/GenBank/DDBJ databases">
        <title>Genomic Encyclopedia of Type Strains, Phase IV (KMG-IV): sequencing the most valuable type-strain genomes for metagenomic binning, comparative biology and taxonomic classification.</title>
        <authorList>
            <person name="Goeker M."/>
        </authorList>
    </citation>
    <scope>NUCLEOTIDE SEQUENCE [LARGE SCALE GENOMIC DNA]</scope>
    <source>
        <strain evidence="1 2">DSM 4736</strain>
    </source>
</reference>
<sequence length="285" mass="32549">MPKRTDLEVPGRQLNVSPRQHTITDHRGSFVADHGRTPRTTFDGLSDEKRQRLAAQIKVDERTLKELVDDAGTIVAVWLLARTGRDVYSKPQHQEFINASVEFLEQVHRLSRRGIDRPESEEGFAEARLTELALTPIRQELTPLMKLINPAWHDSTNWDVREALTMALTLSNKIPHGEDAAGDDRDRLAADCLTASWLRRTGRRPSTGTKRMSGPYRFYLALLDDRSPDDLSLPVEQPRSIIPQERSKFSRDEVRDFRKVVVEGGALRRAILRWLSDSEKRRKAG</sequence>
<dbReference type="AlphaFoldDB" id="A0A7X6BN37"/>
<evidence type="ECO:0000313" key="2">
    <source>
        <dbReference type="Proteomes" id="UP000587415"/>
    </source>
</evidence>
<accession>A0A7X6BN37</accession>
<dbReference type="RefSeq" id="WP_168045860.1">
    <property type="nucleotide sequence ID" value="NZ_JAATJM010000001.1"/>
</dbReference>
<dbReference type="EMBL" id="JAATJM010000001">
    <property type="protein sequence ID" value="NJC41032.1"/>
    <property type="molecule type" value="Genomic_DNA"/>
</dbReference>
<gene>
    <name evidence="1" type="ORF">GGQ87_001290</name>
</gene>
<name>A0A7X6BN37_9CAUL</name>
<keyword evidence="2" id="KW-1185">Reference proteome</keyword>
<proteinExistence type="predicted"/>
<organism evidence="1 2">
    <name type="scientific">Brevundimonas alba</name>
    <dbReference type="NCBI Taxonomy" id="74314"/>
    <lineage>
        <taxon>Bacteria</taxon>
        <taxon>Pseudomonadati</taxon>
        <taxon>Pseudomonadota</taxon>
        <taxon>Alphaproteobacteria</taxon>
        <taxon>Caulobacterales</taxon>
        <taxon>Caulobacteraceae</taxon>
        <taxon>Brevundimonas</taxon>
    </lineage>
</organism>